<protein>
    <submittedName>
        <fullName evidence="5">Tetratricopeptide repeat protein</fullName>
    </submittedName>
</protein>
<keyword evidence="1" id="KW-0677">Repeat</keyword>
<evidence type="ECO:0000256" key="4">
    <source>
        <dbReference type="SAM" id="MobiDB-lite"/>
    </source>
</evidence>
<dbReference type="EMBL" id="QRUU01000011">
    <property type="protein sequence ID" value="RGR98575.1"/>
    <property type="molecule type" value="Genomic_DNA"/>
</dbReference>
<name>A0A412GUP2_9BACT</name>
<dbReference type="Proteomes" id="UP000285864">
    <property type="component" value="Unassembled WGS sequence"/>
</dbReference>
<keyword evidence="2 3" id="KW-0802">TPR repeat</keyword>
<dbReference type="RefSeq" id="WP_118483439.1">
    <property type="nucleotide sequence ID" value="NZ_CAUDVR010000044.1"/>
</dbReference>
<feature type="region of interest" description="Disordered" evidence="4">
    <location>
        <begin position="365"/>
        <end position="386"/>
    </location>
</feature>
<feature type="repeat" description="TPR" evidence="3">
    <location>
        <begin position="298"/>
        <end position="331"/>
    </location>
</feature>
<feature type="repeat" description="TPR" evidence="3">
    <location>
        <begin position="196"/>
        <end position="229"/>
    </location>
</feature>
<proteinExistence type="predicted"/>
<dbReference type="PANTHER" id="PTHR44858:SF1">
    <property type="entry name" value="UDP-N-ACETYLGLUCOSAMINE--PEPTIDE N-ACETYLGLUCOSAMINYLTRANSFERASE SPINDLY-RELATED"/>
    <property type="match status" value="1"/>
</dbReference>
<sequence length="676" mass="78913">MIRKLLYILYIIGVYWPLSLHAQINTDRVMTIGRNALYFEDYVLSIQYFNQVINAKPYLAEPYFYRGLAKMNLDDYQGAENDCTEAIKRNPFVPNAYQIRGISRIRQEKFKDAIQDYEKALKLDPENISLWHNLALCRMREEDYALAKADLDTLIRIAPRYTDAYLMRTEVSLKQKDTLQAMTDADRAIEMDRYNSDTWASRGMLFMQREKYADAETDLTEAIRLSVRNAGLFINRALARYYQNNLRGAMQDYDFALDIDRNNFIGHYNRGLLRAQVGDDNRAIEDFDFVLKVEPDNMMAIFNRGLLRDKTGDYSGAIEDYTAVIDEYPNFLTGYQYRAQARRKIGDLRGADEDEFKVLKAQLDAQNGKTSQKQTASVDDKTRKKSDKNMNNYRKIIVADSEDETTKYKTDYRGRVQDRNVTILPQPMFALTYYEKGEEVKRQINYSKYIDDLNNRHVLPLRLLITNNETSLTEEQVKLHFASIDEVTEKIVKDPDNVMHYYARATDFYLVQDFDNALSDLDAAIECDSTFFPAYFMRALIHYKQLEYRKRDTEAEYEMKVDNNSQQQVRVLDYAAIRRDLDEVIRLAPDFTYAYYNRGNILAVMKDYHAALVDYNKAIELDSRFSDAYYNRGLTNVFLGNNRQGIQDLSKAGELGIFSAYSVIKRFTSVTETKDK</sequence>
<evidence type="ECO:0000256" key="1">
    <source>
        <dbReference type="ARBA" id="ARBA00022737"/>
    </source>
</evidence>
<evidence type="ECO:0000256" key="3">
    <source>
        <dbReference type="PROSITE-ProRule" id="PRU00339"/>
    </source>
</evidence>
<dbReference type="PROSITE" id="PS50293">
    <property type="entry name" value="TPR_REGION"/>
    <property type="match status" value="1"/>
</dbReference>
<dbReference type="AlphaFoldDB" id="A0A412GUP2"/>
<dbReference type="Pfam" id="PF13432">
    <property type="entry name" value="TPR_16"/>
    <property type="match status" value="1"/>
</dbReference>
<feature type="repeat" description="TPR" evidence="3">
    <location>
        <begin position="94"/>
        <end position="127"/>
    </location>
</feature>
<feature type="repeat" description="TPR" evidence="3">
    <location>
        <begin position="592"/>
        <end position="625"/>
    </location>
</feature>
<dbReference type="InterPro" id="IPR019734">
    <property type="entry name" value="TPR_rpt"/>
</dbReference>
<dbReference type="SUPFAM" id="SSF48452">
    <property type="entry name" value="TPR-like"/>
    <property type="match status" value="4"/>
</dbReference>
<dbReference type="Pfam" id="PF13414">
    <property type="entry name" value="TPR_11"/>
    <property type="match status" value="1"/>
</dbReference>
<dbReference type="SMART" id="SM00028">
    <property type="entry name" value="TPR"/>
    <property type="match status" value="11"/>
</dbReference>
<feature type="compositionally biased region" description="Polar residues" evidence="4">
    <location>
        <begin position="365"/>
        <end position="377"/>
    </location>
</feature>
<evidence type="ECO:0000256" key="2">
    <source>
        <dbReference type="ARBA" id="ARBA00022803"/>
    </source>
</evidence>
<dbReference type="PROSITE" id="PS50005">
    <property type="entry name" value="TPR"/>
    <property type="match status" value="5"/>
</dbReference>
<gene>
    <name evidence="5" type="ORF">DWY20_04180</name>
</gene>
<evidence type="ECO:0000313" key="6">
    <source>
        <dbReference type="Proteomes" id="UP000285864"/>
    </source>
</evidence>
<dbReference type="GO" id="GO:0046813">
    <property type="term" value="P:receptor-mediated virion attachment to host cell"/>
    <property type="evidence" value="ECO:0007669"/>
    <property type="project" value="TreeGrafter"/>
</dbReference>
<dbReference type="InterPro" id="IPR011990">
    <property type="entry name" value="TPR-like_helical_dom_sf"/>
</dbReference>
<reference evidence="5 6" key="1">
    <citation type="submission" date="2018-08" db="EMBL/GenBank/DDBJ databases">
        <title>A genome reference for cultivated species of the human gut microbiota.</title>
        <authorList>
            <person name="Zou Y."/>
            <person name="Xue W."/>
            <person name="Luo G."/>
        </authorList>
    </citation>
    <scope>NUCLEOTIDE SEQUENCE [LARGE SCALE GENOMIC DNA]</scope>
    <source>
        <strain evidence="5 6">AF24-2</strain>
    </source>
</reference>
<comment type="caution">
    <text evidence="5">The sequence shown here is derived from an EMBL/GenBank/DDBJ whole genome shotgun (WGS) entry which is preliminary data.</text>
</comment>
<dbReference type="InterPro" id="IPR050498">
    <property type="entry name" value="Ycf3"/>
</dbReference>
<dbReference type="GO" id="GO:0009279">
    <property type="term" value="C:cell outer membrane"/>
    <property type="evidence" value="ECO:0007669"/>
    <property type="project" value="TreeGrafter"/>
</dbReference>
<accession>A0A412GUP2</accession>
<evidence type="ECO:0000313" key="5">
    <source>
        <dbReference type="EMBL" id="RGR98575.1"/>
    </source>
</evidence>
<dbReference type="Pfam" id="PF00515">
    <property type="entry name" value="TPR_1"/>
    <property type="match status" value="1"/>
</dbReference>
<organism evidence="5 6">
    <name type="scientific">Phocaeicola coprocola</name>
    <dbReference type="NCBI Taxonomy" id="310298"/>
    <lineage>
        <taxon>Bacteria</taxon>
        <taxon>Pseudomonadati</taxon>
        <taxon>Bacteroidota</taxon>
        <taxon>Bacteroidia</taxon>
        <taxon>Bacteroidales</taxon>
        <taxon>Bacteroidaceae</taxon>
        <taxon>Phocaeicola</taxon>
    </lineage>
</organism>
<dbReference type="PANTHER" id="PTHR44858">
    <property type="entry name" value="TETRATRICOPEPTIDE REPEAT PROTEIN 6"/>
    <property type="match status" value="1"/>
</dbReference>
<dbReference type="Gene3D" id="1.25.40.10">
    <property type="entry name" value="Tetratricopeptide repeat domain"/>
    <property type="match status" value="6"/>
</dbReference>
<feature type="repeat" description="TPR" evidence="3">
    <location>
        <begin position="264"/>
        <end position="297"/>
    </location>
</feature>
<keyword evidence="6" id="KW-1185">Reference proteome</keyword>